<sequence length="559" mass="62905">MNSQMNPAQKADIVLSGNFVFSGLGEKPKKATVAIKGNKIFAVGSEKEIVPLIGKKTKTYKFDNELIMAGFNDFHIHLTLGSLYEHYPDLSSATSEEEAVDLLKQHYDKSDNKKTQWILGFRWYHLFWKKTELPHRLSLDKVFPDQPVCLLNADAHGAWLNSKGLEVLGINRETPDPPFGKIIRDENGEPTGVLDETALGLAKRAFEIPYEQRVRVFQSFLKMAAKYGVTSVGDMFPVPGFDMGDLEIYELFEKKGELSVRIDFLSTLTGEFDYVKKLRDKYCSEKLNFSGLKQFLDGVPATYTAYLLGPYNDNPNTIGETLVPPKIVKEWITNADKEGFRIRLHACGDGAIRLALDSYEAAQKNNGIRDSRHTIEHVETVSANDLDRFAELRVIASMQPEHIALFETFEENTYPSRLGPLREPYWPIKTLMSRKANLAFGSDFPIVNLNPMYGIYRAVTRVHNDGEPNGGWHSAEIISMAEALRLYTLGGAYGNFKESKLGTIEVGKLADIVVLDKNLFEVDPFEILSTKVNLTIMDGKVVYEKAPNSKSAIEECIYE</sequence>
<dbReference type="Gene3D" id="3.20.20.140">
    <property type="entry name" value="Metal-dependent hydrolases"/>
    <property type="match status" value="1"/>
</dbReference>
<dbReference type="InterPro" id="IPR033932">
    <property type="entry name" value="YtcJ-like"/>
</dbReference>
<evidence type="ECO:0000313" key="2">
    <source>
        <dbReference type="EMBL" id="MEC0276193.1"/>
    </source>
</evidence>
<feature type="domain" description="Amidohydrolase 3" evidence="1">
    <location>
        <begin position="64"/>
        <end position="543"/>
    </location>
</feature>
<dbReference type="PANTHER" id="PTHR22642:SF2">
    <property type="entry name" value="PROTEIN LONG AFTER FAR-RED 3"/>
    <property type="match status" value="1"/>
</dbReference>
<gene>
    <name evidence="2" type="ORF">P4706_24555</name>
</gene>
<dbReference type="CDD" id="cd01300">
    <property type="entry name" value="YtcJ_like"/>
    <property type="match status" value="1"/>
</dbReference>
<dbReference type="InterPro" id="IPR011059">
    <property type="entry name" value="Metal-dep_hydrolase_composite"/>
</dbReference>
<accession>A0AAW9NJB3</accession>
<name>A0AAW9NJB3_9BACI</name>
<reference evidence="2 3" key="1">
    <citation type="submission" date="2023-03" db="EMBL/GenBank/DDBJ databases">
        <title>Bacillus Genome Sequencing.</title>
        <authorList>
            <person name="Dunlap C."/>
        </authorList>
    </citation>
    <scope>NUCLEOTIDE SEQUENCE [LARGE SCALE GENOMIC DNA]</scope>
    <source>
        <strain evidence="2 3">B-41290</strain>
    </source>
</reference>
<dbReference type="SUPFAM" id="SSF51556">
    <property type="entry name" value="Metallo-dependent hydrolases"/>
    <property type="match status" value="1"/>
</dbReference>
<dbReference type="Gene3D" id="3.10.310.70">
    <property type="match status" value="1"/>
</dbReference>
<dbReference type="InterPro" id="IPR032466">
    <property type="entry name" value="Metal_Hydrolase"/>
</dbReference>
<dbReference type="SUPFAM" id="SSF51338">
    <property type="entry name" value="Composite domain of metallo-dependent hydrolases"/>
    <property type="match status" value="1"/>
</dbReference>
<protein>
    <submittedName>
        <fullName evidence="2">Amidohydrolase</fullName>
    </submittedName>
</protein>
<dbReference type="EMBL" id="JARNBH010000033">
    <property type="protein sequence ID" value="MEC0276193.1"/>
    <property type="molecule type" value="Genomic_DNA"/>
</dbReference>
<evidence type="ECO:0000259" key="1">
    <source>
        <dbReference type="Pfam" id="PF07969"/>
    </source>
</evidence>
<organism evidence="2 3">
    <name type="scientific">Peribacillus castrilensis</name>
    <dbReference type="NCBI Taxonomy" id="2897690"/>
    <lineage>
        <taxon>Bacteria</taxon>
        <taxon>Bacillati</taxon>
        <taxon>Bacillota</taxon>
        <taxon>Bacilli</taxon>
        <taxon>Bacillales</taxon>
        <taxon>Bacillaceae</taxon>
        <taxon>Peribacillus</taxon>
    </lineage>
</organism>
<dbReference type="AlphaFoldDB" id="A0AAW9NJB3"/>
<dbReference type="GO" id="GO:0016810">
    <property type="term" value="F:hydrolase activity, acting on carbon-nitrogen (but not peptide) bonds"/>
    <property type="evidence" value="ECO:0007669"/>
    <property type="project" value="InterPro"/>
</dbReference>
<dbReference type="InterPro" id="IPR013108">
    <property type="entry name" value="Amidohydro_3"/>
</dbReference>
<dbReference type="Pfam" id="PF07969">
    <property type="entry name" value="Amidohydro_3"/>
    <property type="match status" value="1"/>
</dbReference>
<dbReference type="RefSeq" id="WP_367408047.1">
    <property type="nucleotide sequence ID" value="NZ_JARNBH010000033.1"/>
</dbReference>
<dbReference type="Proteomes" id="UP001307168">
    <property type="component" value="Unassembled WGS sequence"/>
</dbReference>
<dbReference type="PANTHER" id="PTHR22642">
    <property type="entry name" value="IMIDAZOLONEPROPIONASE"/>
    <property type="match status" value="1"/>
</dbReference>
<comment type="caution">
    <text evidence="2">The sequence shown here is derived from an EMBL/GenBank/DDBJ whole genome shotgun (WGS) entry which is preliminary data.</text>
</comment>
<evidence type="ECO:0000313" key="3">
    <source>
        <dbReference type="Proteomes" id="UP001307168"/>
    </source>
</evidence>
<dbReference type="Gene3D" id="2.30.40.10">
    <property type="entry name" value="Urease, subunit C, domain 1"/>
    <property type="match status" value="1"/>
</dbReference>
<keyword evidence="3" id="KW-1185">Reference proteome</keyword>
<proteinExistence type="predicted"/>